<name>A0A379QMQ9_SALER</name>
<accession>A0A379QMQ9</accession>
<gene>
    <name evidence="1" type="ORF">NCTC10252_01909</name>
</gene>
<proteinExistence type="predicted"/>
<organism evidence="1 2">
    <name type="scientific">Salmonella enterica</name>
    <name type="common">Salmonella choleraesuis</name>
    <dbReference type="NCBI Taxonomy" id="28901"/>
    <lineage>
        <taxon>Bacteria</taxon>
        <taxon>Pseudomonadati</taxon>
        <taxon>Pseudomonadota</taxon>
        <taxon>Gammaproteobacteria</taxon>
        <taxon>Enterobacterales</taxon>
        <taxon>Enterobacteriaceae</taxon>
        <taxon>Salmonella</taxon>
    </lineage>
</organism>
<evidence type="ECO:0000313" key="2">
    <source>
        <dbReference type="Proteomes" id="UP000254597"/>
    </source>
</evidence>
<sequence>MTTITINTYDAAGRFDMNDAQAKEFFSFVEKQAIDSGYAVEFVEAVSVDGESECFVENCFINY</sequence>
<dbReference type="AlphaFoldDB" id="A0A379QMQ9"/>
<dbReference type="EMBL" id="UGWP01000004">
    <property type="protein sequence ID" value="SUF56680.1"/>
    <property type="molecule type" value="Genomic_DNA"/>
</dbReference>
<reference evidence="1 2" key="1">
    <citation type="submission" date="2018-06" db="EMBL/GenBank/DDBJ databases">
        <authorList>
            <consortium name="Pathogen Informatics"/>
            <person name="Doyle S."/>
        </authorList>
    </citation>
    <scope>NUCLEOTIDE SEQUENCE [LARGE SCALE GENOMIC DNA]</scope>
    <source>
        <strain evidence="1 2">NCTC10252</strain>
    </source>
</reference>
<dbReference type="Proteomes" id="UP000254597">
    <property type="component" value="Unassembled WGS sequence"/>
</dbReference>
<evidence type="ECO:0000313" key="1">
    <source>
        <dbReference type="EMBL" id="SUF56680.1"/>
    </source>
</evidence>
<protein>
    <submittedName>
        <fullName evidence="1">Uncharacterized protein</fullName>
    </submittedName>
</protein>